<reference evidence="1 2" key="1">
    <citation type="journal article" date="2020" name="Cell">
        <title>Large-Scale Comparative Analyses of Tick Genomes Elucidate Their Genetic Diversity and Vector Capacities.</title>
        <authorList>
            <consortium name="Tick Genome and Microbiome Consortium (TIGMIC)"/>
            <person name="Jia N."/>
            <person name="Wang J."/>
            <person name="Shi W."/>
            <person name="Du L."/>
            <person name="Sun Y."/>
            <person name="Zhan W."/>
            <person name="Jiang J.F."/>
            <person name="Wang Q."/>
            <person name="Zhang B."/>
            <person name="Ji P."/>
            <person name="Bell-Sakyi L."/>
            <person name="Cui X.M."/>
            <person name="Yuan T.T."/>
            <person name="Jiang B.G."/>
            <person name="Yang W.F."/>
            <person name="Lam T.T."/>
            <person name="Chang Q.C."/>
            <person name="Ding S.J."/>
            <person name="Wang X.J."/>
            <person name="Zhu J.G."/>
            <person name="Ruan X.D."/>
            <person name="Zhao L."/>
            <person name="Wei J.T."/>
            <person name="Ye R.Z."/>
            <person name="Que T.C."/>
            <person name="Du C.H."/>
            <person name="Zhou Y.H."/>
            <person name="Cheng J.X."/>
            <person name="Dai P.F."/>
            <person name="Guo W.B."/>
            <person name="Han X.H."/>
            <person name="Huang E.J."/>
            <person name="Li L.F."/>
            <person name="Wei W."/>
            <person name="Gao Y.C."/>
            <person name="Liu J.Z."/>
            <person name="Shao H.Z."/>
            <person name="Wang X."/>
            <person name="Wang C.C."/>
            <person name="Yang T.C."/>
            <person name="Huo Q.B."/>
            <person name="Li W."/>
            <person name="Chen H.Y."/>
            <person name="Chen S.E."/>
            <person name="Zhou L.G."/>
            <person name="Ni X.B."/>
            <person name="Tian J.H."/>
            <person name="Sheng Y."/>
            <person name="Liu T."/>
            <person name="Pan Y.S."/>
            <person name="Xia L.Y."/>
            <person name="Li J."/>
            <person name="Zhao F."/>
            <person name="Cao W.C."/>
        </authorList>
    </citation>
    <scope>NUCLEOTIDE SEQUENCE [LARGE SCALE GENOMIC DNA]</scope>
    <source>
        <strain evidence="1">Iper-2018</strain>
    </source>
</reference>
<keyword evidence="2" id="KW-1185">Reference proteome</keyword>
<protein>
    <submittedName>
        <fullName evidence="1">Uncharacterized protein</fullName>
    </submittedName>
</protein>
<evidence type="ECO:0000313" key="1">
    <source>
        <dbReference type="EMBL" id="KAG0435435.1"/>
    </source>
</evidence>
<accession>A0AC60QKL3</accession>
<evidence type="ECO:0000313" key="2">
    <source>
        <dbReference type="Proteomes" id="UP000805193"/>
    </source>
</evidence>
<dbReference type="Proteomes" id="UP000805193">
    <property type="component" value="Unassembled WGS sequence"/>
</dbReference>
<name>A0AC60QKL3_IXOPE</name>
<gene>
    <name evidence="1" type="ORF">HPB47_018489</name>
</gene>
<comment type="caution">
    <text evidence="1">The sequence shown here is derived from an EMBL/GenBank/DDBJ whole genome shotgun (WGS) entry which is preliminary data.</text>
</comment>
<dbReference type="EMBL" id="JABSTQ010007636">
    <property type="protein sequence ID" value="KAG0435435.1"/>
    <property type="molecule type" value="Genomic_DNA"/>
</dbReference>
<proteinExistence type="predicted"/>
<organism evidence="1 2">
    <name type="scientific">Ixodes persulcatus</name>
    <name type="common">Taiga tick</name>
    <dbReference type="NCBI Taxonomy" id="34615"/>
    <lineage>
        <taxon>Eukaryota</taxon>
        <taxon>Metazoa</taxon>
        <taxon>Ecdysozoa</taxon>
        <taxon>Arthropoda</taxon>
        <taxon>Chelicerata</taxon>
        <taxon>Arachnida</taxon>
        <taxon>Acari</taxon>
        <taxon>Parasitiformes</taxon>
        <taxon>Ixodida</taxon>
        <taxon>Ixodoidea</taxon>
        <taxon>Ixodidae</taxon>
        <taxon>Ixodinae</taxon>
        <taxon>Ixodes</taxon>
    </lineage>
</organism>
<sequence length="107" mass="12073">MPFKGCSLQKLYNANKPHRRAFEGFALSGESSYDLEESASRGDRAGLGDSKISLLEFKSSASEALRKTRKLHERKRPAKPSCQLKVPIRASKSRFLSVQLRTTYVRL</sequence>